<dbReference type="Proteomes" id="UP001207337">
    <property type="component" value="Unassembled WGS sequence"/>
</dbReference>
<comment type="caution">
    <text evidence="2">The sequence shown here is derived from an EMBL/GenBank/DDBJ whole genome shotgun (WGS) entry which is preliminary data.</text>
</comment>
<dbReference type="Pfam" id="PF16819">
    <property type="entry name" value="DUF5074"/>
    <property type="match status" value="1"/>
</dbReference>
<dbReference type="EMBL" id="JAJNDC010000001">
    <property type="protein sequence ID" value="MCW9711618.1"/>
    <property type="molecule type" value="Genomic_DNA"/>
</dbReference>
<dbReference type="InterPro" id="IPR015943">
    <property type="entry name" value="WD40/YVTN_repeat-like_dom_sf"/>
</dbReference>
<name>A0ABT3PUU7_9BACT</name>
<keyword evidence="1" id="KW-0732">Signal</keyword>
<reference evidence="2 3" key="1">
    <citation type="submission" date="2021-11" db="EMBL/GenBank/DDBJ databases">
        <title>Aliifidinibius sp. nov., a new bacterium isolated from saline soil.</title>
        <authorList>
            <person name="Galisteo C."/>
            <person name="De La Haba R."/>
            <person name="Sanchez-Porro C."/>
            <person name="Ventosa A."/>
        </authorList>
    </citation>
    <scope>NUCLEOTIDE SEQUENCE [LARGE SCALE GENOMIC DNA]</scope>
    <source>
        <strain evidence="2 3">KACC 190600</strain>
    </source>
</reference>
<dbReference type="InterPro" id="IPR051200">
    <property type="entry name" value="Host-pathogen_enzymatic-act"/>
</dbReference>
<dbReference type="PROSITE" id="PS51257">
    <property type="entry name" value="PROKAR_LIPOPROTEIN"/>
    <property type="match status" value="1"/>
</dbReference>
<dbReference type="PANTHER" id="PTHR47197:SF3">
    <property type="entry name" value="DIHYDRO-HEME D1 DEHYDROGENASE"/>
    <property type="match status" value="1"/>
</dbReference>
<dbReference type="PANTHER" id="PTHR47197">
    <property type="entry name" value="PROTEIN NIRF"/>
    <property type="match status" value="1"/>
</dbReference>
<proteinExistence type="predicted"/>
<organism evidence="2 3">
    <name type="scientific">Fodinibius salicampi</name>
    <dbReference type="NCBI Taxonomy" id="1920655"/>
    <lineage>
        <taxon>Bacteria</taxon>
        <taxon>Pseudomonadati</taxon>
        <taxon>Balneolota</taxon>
        <taxon>Balneolia</taxon>
        <taxon>Balneolales</taxon>
        <taxon>Balneolaceae</taxon>
        <taxon>Fodinibius</taxon>
    </lineage>
</organism>
<feature type="chain" id="PRO_5047333433" description="40-residue YVTN family beta-propeller repeat-containing protein" evidence="1">
    <location>
        <begin position="21"/>
        <end position="352"/>
    </location>
</feature>
<dbReference type="RefSeq" id="WP_265786980.1">
    <property type="nucleotide sequence ID" value="NZ_BAABRS010000001.1"/>
</dbReference>
<evidence type="ECO:0008006" key="4">
    <source>
        <dbReference type="Google" id="ProtNLM"/>
    </source>
</evidence>
<evidence type="ECO:0000256" key="1">
    <source>
        <dbReference type="SAM" id="SignalP"/>
    </source>
</evidence>
<dbReference type="SUPFAM" id="SSF51004">
    <property type="entry name" value="C-terminal (heme d1) domain of cytochrome cd1-nitrite reductase"/>
    <property type="match status" value="1"/>
</dbReference>
<accession>A0ABT3PUU7</accession>
<gene>
    <name evidence="2" type="ORF">LQ318_01765</name>
</gene>
<protein>
    <recommendedName>
        <fullName evidence="4">40-residue YVTN family beta-propeller repeat-containing protein</fullName>
    </recommendedName>
</protein>
<evidence type="ECO:0000313" key="3">
    <source>
        <dbReference type="Proteomes" id="UP001207337"/>
    </source>
</evidence>
<feature type="signal peptide" evidence="1">
    <location>
        <begin position="1"/>
        <end position="20"/>
    </location>
</feature>
<keyword evidence="3" id="KW-1185">Reference proteome</keyword>
<dbReference type="Gene3D" id="2.130.10.10">
    <property type="entry name" value="YVTN repeat-like/Quinoprotein amine dehydrogenase"/>
    <property type="match status" value="1"/>
</dbReference>
<dbReference type="InterPro" id="IPR031815">
    <property type="entry name" value="DUF5074"/>
</dbReference>
<sequence length="352" mass="38121">MKIRYIPLLLLITVTLSSCLGDNGNNPDPLELATVYVSNEGNFSDANGTITSYDPKSGSTLKAAFEDANGRPLAGIIQSAKIRGSRMYIVLNEANKIEIVDVRSLESIGTIEMSTTPTDFEILTEQVGYVSNLYDGSISIVDLENFEETDEERISVGSQPRSMVRIGNFVYVANSGSGDDQTVTVVNGSNDTVEETIEVGAGPTEIARDTGNRLWVVCKGKIAYDENWERDPENDIPGSVHIIDGQTATVIDSIETGGHPTGIALNNNGAEAYLIDEVLSAINMNTFEIKEDTLIDRTFSSIEYMPTEGRLYVGDSKGYSQNGQAIVYELDGTAIDSFSVGIAPKAFHFIVN</sequence>
<evidence type="ECO:0000313" key="2">
    <source>
        <dbReference type="EMBL" id="MCW9711618.1"/>
    </source>
</evidence>
<dbReference type="InterPro" id="IPR011048">
    <property type="entry name" value="Haem_d1_sf"/>
</dbReference>